<keyword evidence="4" id="KW-0812">Transmembrane</keyword>
<evidence type="ECO:0000256" key="3">
    <source>
        <dbReference type="SAM" id="Coils"/>
    </source>
</evidence>
<evidence type="ECO:0000259" key="6">
    <source>
        <dbReference type="Pfam" id="PF25917"/>
    </source>
</evidence>
<keyword evidence="8" id="KW-1185">Reference proteome</keyword>
<dbReference type="AlphaFoldDB" id="A0A1X9NB92"/>
<dbReference type="EMBL" id="CP019343">
    <property type="protein sequence ID" value="ARN73185.1"/>
    <property type="molecule type" value="Genomic_DNA"/>
</dbReference>
<proteinExistence type="inferred from homology"/>
<dbReference type="PANTHER" id="PTHR30367">
    <property type="entry name" value="P-HYDROXYBENZOIC ACID EFFLUX PUMP SUBUNIT AAEA-RELATED"/>
    <property type="match status" value="1"/>
</dbReference>
<dbReference type="InterPro" id="IPR050393">
    <property type="entry name" value="MFP_Efflux_Pump"/>
</dbReference>
<accession>A0A1X9NB92</accession>
<dbReference type="GO" id="GO:0016020">
    <property type="term" value="C:membrane"/>
    <property type="evidence" value="ECO:0007669"/>
    <property type="project" value="InterPro"/>
</dbReference>
<dbReference type="Proteomes" id="UP000193450">
    <property type="component" value="Chromosome"/>
</dbReference>
<dbReference type="InterPro" id="IPR058624">
    <property type="entry name" value="MdtA-like_HH"/>
</dbReference>
<evidence type="ECO:0000256" key="4">
    <source>
        <dbReference type="SAM" id="Phobius"/>
    </source>
</evidence>
<dbReference type="Pfam" id="PF25876">
    <property type="entry name" value="HH_MFP_RND"/>
    <property type="match status" value="1"/>
</dbReference>
<evidence type="ECO:0008006" key="9">
    <source>
        <dbReference type="Google" id="ProtNLM"/>
    </source>
</evidence>
<reference evidence="7 8" key="1">
    <citation type="submission" date="2016-11" db="EMBL/GenBank/DDBJ databases">
        <title>Trade-off between light-utilization and light-protection in marine flavobacteria.</title>
        <authorList>
            <person name="Kumagai Y."/>
        </authorList>
    </citation>
    <scope>NUCLEOTIDE SEQUENCE [LARGE SCALE GENOMIC DNA]</scope>
    <source>
        <strain evidence="7 8">NBRC 107125</strain>
    </source>
</reference>
<sequence length="330" mass="35603">MIAFIIICYSALYIVIFNKMAWLKKTTGNISAFAGVGVVLISAIVFSWYTFSPISADARVFRYIIPIVPNVKGQLVEVPVQSMQAMQEGDLLYRIDPTPFEFNVRQLQSQLEQQGAQLRLAQINVDRAENLVARKAASQLDLDIWIAERDAAAAAIEATQAQLDNAQWQLAETEVRAPSNGYAANVQVREGSFVTTVPAGSSLAFISNESTELIASFSQSAIRRIEPGNEVEVVFSSIPGQVFGGKISRLGKAGGQAQASASSQLPTLTGTPITDRWAVWVSLDDSAFASQLPQGAGATMAVYTDAGKPVHVISKVALRMSAWLAYLTSP</sequence>
<evidence type="ECO:0000313" key="7">
    <source>
        <dbReference type="EMBL" id="ARN73185.1"/>
    </source>
</evidence>
<comment type="similarity">
    <text evidence="2">Belongs to the membrane fusion protein (MFP) (TC 8.A.1) family.</text>
</comment>
<evidence type="ECO:0000256" key="2">
    <source>
        <dbReference type="ARBA" id="ARBA00009477"/>
    </source>
</evidence>
<protein>
    <recommendedName>
        <fullName evidence="9">RND efflux pump membrane fusion protein barrel-sandwich domain-containing protein</fullName>
    </recommendedName>
</protein>
<keyword evidence="3" id="KW-0175">Coiled coil</keyword>
<keyword evidence="4" id="KW-1133">Transmembrane helix</keyword>
<organism evidence="7 8">
    <name type="scientific">Oceanicoccus sagamiensis</name>
    <dbReference type="NCBI Taxonomy" id="716816"/>
    <lineage>
        <taxon>Bacteria</taxon>
        <taxon>Pseudomonadati</taxon>
        <taxon>Pseudomonadota</taxon>
        <taxon>Gammaproteobacteria</taxon>
        <taxon>Cellvibrionales</taxon>
        <taxon>Spongiibacteraceae</taxon>
        <taxon>Oceanicoccus</taxon>
    </lineage>
</organism>
<dbReference type="KEGG" id="osg:BST96_03135"/>
<dbReference type="NCBIfam" id="TIGR01730">
    <property type="entry name" value="RND_mfp"/>
    <property type="match status" value="1"/>
</dbReference>
<feature type="coiled-coil region" evidence="3">
    <location>
        <begin position="104"/>
        <end position="176"/>
    </location>
</feature>
<dbReference type="PANTHER" id="PTHR30367:SF6">
    <property type="entry name" value="SECRETION PROTEIN-RELATED"/>
    <property type="match status" value="1"/>
</dbReference>
<gene>
    <name evidence="7" type="ORF">BST96_03135</name>
</gene>
<dbReference type="InterPro" id="IPR058625">
    <property type="entry name" value="MdtA-like_BSH"/>
</dbReference>
<dbReference type="GO" id="GO:0022857">
    <property type="term" value="F:transmembrane transporter activity"/>
    <property type="evidence" value="ECO:0007669"/>
    <property type="project" value="InterPro"/>
</dbReference>
<comment type="subcellular location">
    <subcellularLocation>
        <location evidence="1">Membrane</location>
        <topology evidence="1">Single-pass membrane protein</topology>
    </subcellularLocation>
</comment>
<dbReference type="Gene3D" id="2.40.50.100">
    <property type="match status" value="1"/>
</dbReference>
<dbReference type="Gene3D" id="1.10.287.470">
    <property type="entry name" value="Helix hairpin bin"/>
    <property type="match status" value="1"/>
</dbReference>
<evidence type="ECO:0000259" key="5">
    <source>
        <dbReference type="Pfam" id="PF25876"/>
    </source>
</evidence>
<name>A0A1X9NB92_9GAMM</name>
<dbReference type="SUPFAM" id="SSF111369">
    <property type="entry name" value="HlyD-like secretion proteins"/>
    <property type="match status" value="1"/>
</dbReference>
<feature type="domain" description="Multidrug resistance protein MdtA-like barrel-sandwich hybrid" evidence="6">
    <location>
        <begin position="67"/>
        <end position="196"/>
    </location>
</feature>
<keyword evidence="4" id="KW-0472">Membrane</keyword>
<dbReference type="Pfam" id="PF25917">
    <property type="entry name" value="BSH_RND"/>
    <property type="match status" value="1"/>
</dbReference>
<dbReference type="InterPro" id="IPR006143">
    <property type="entry name" value="RND_pump_MFP"/>
</dbReference>
<feature type="transmembrane region" description="Helical" evidence="4">
    <location>
        <begin position="6"/>
        <end position="23"/>
    </location>
</feature>
<evidence type="ECO:0000313" key="8">
    <source>
        <dbReference type="Proteomes" id="UP000193450"/>
    </source>
</evidence>
<dbReference type="RefSeq" id="WP_085757290.1">
    <property type="nucleotide sequence ID" value="NZ_CP019343.1"/>
</dbReference>
<evidence type="ECO:0000256" key="1">
    <source>
        <dbReference type="ARBA" id="ARBA00004167"/>
    </source>
</evidence>
<feature type="transmembrane region" description="Helical" evidence="4">
    <location>
        <begin position="30"/>
        <end position="51"/>
    </location>
</feature>
<dbReference type="Gene3D" id="2.40.30.170">
    <property type="match status" value="1"/>
</dbReference>
<dbReference type="STRING" id="716816.BST96_03135"/>
<dbReference type="OrthoDB" id="286173at2"/>
<feature type="domain" description="Multidrug resistance protein MdtA-like alpha-helical hairpin" evidence="5">
    <location>
        <begin position="105"/>
        <end position="171"/>
    </location>
</feature>